<gene>
    <name evidence="2" type="ORF">SBD_4101</name>
</gene>
<evidence type="ECO:0000313" key="3">
    <source>
        <dbReference type="Proteomes" id="UP000030760"/>
    </source>
</evidence>
<dbReference type="AlphaFoldDB" id="M3EYV4"/>
<evidence type="ECO:0000313" key="2">
    <source>
        <dbReference type="EMBL" id="EMF54433.1"/>
    </source>
</evidence>
<proteinExistence type="predicted"/>
<evidence type="ECO:0000256" key="1">
    <source>
        <dbReference type="SAM" id="MobiDB-lite"/>
    </source>
</evidence>
<dbReference type="EMBL" id="KB405078">
    <property type="protein sequence ID" value="EMF54433.1"/>
    <property type="molecule type" value="Genomic_DNA"/>
</dbReference>
<accession>M3EYV4</accession>
<name>M3EYV4_9ACTN</name>
<protein>
    <submittedName>
        <fullName evidence="2">Uncharacterized protein</fullName>
    </submittedName>
</protein>
<sequence>MRSLQRFVDMPTERQVKHRFPGSPRQHVEGPDPLEDPGLQLQ</sequence>
<reference evidence="3" key="1">
    <citation type="journal article" date="2013" name="Genome Announc.">
        <title>Draft Genome Sequence of Streptomyces bottropensis ATCC 25435, a Bottromycin-Producing Actinomycete.</title>
        <authorList>
            <person name="Zhang H."/>
            <person name="Zhou W."/>
            <person name="Zhuang Y."/>
            <person name="Liang X."/>
            <person name="Liu T."/>
        </authorList>
    </citation>
    <scope>NUCLEOTIDE SEQUENCE [LARGE SCALE GENOMIC DNA]</scope>
    <source>
        <strain evidence="3">ATCC 25435</strain>
    </source>
</reference>
<dbReference type="Proteomes" id="UP000030760">
    <property type="component" value="Unassembled WGS sequence"/>
</dbReference>
<feature type="region of interest" description="Disordered" evidence="1">
    <location>
        <begin position="1"/>
        <end position="42"/>
    </location>
</feature>
<organism evidence="2 3">
    <name type="scientific">Streptomyces bottropensis ATCC 25435</name>
    <dbReference type="NCBI Taxonomy" id="1054862"/>
    <lineage>
        <taxon>Bacteria</taxon>
        <taxon>Bacillati</taxon>
        <taxon>Actinomycetota</taxon>
        <taxon>Actinomycetes</taxon>
        <taxon>Kitasatosporales</taxon>
        <taxon>Streptomycetaceae</taxon>
        <taxon>Streptomyces</taxon>
    </lineage>
</organism>